<sequence>MGAIIWAIGLAVLIFGIMKFRKAKKANEPTNKKPILIGAALLLLGMILNPSNDSKEVAEAEDTSEETADVEEEPADEPKEEATEPEPAEEESNDDSEVAMQVYKDDVKSFVQVVLDSYDSIWEETWTKPWEDVGNGVIGESELMESMDELYEQYEEVIVDLSDFNKHNDFEKDQQKNFDLFVEHMTEALFRRQSASTMIWLALDDNRFDERTMELSIDLIGEGDAELIKSLAYWTDIKMHFDDLD</sequence>
<dbReference type="Proteomes" id="UP001556040">
    <property type="component" value="Unassembled WGS sequence"/>
</dbReference>
<keyword evidence="2" id="KW-1133">Transmembrane helix</keyword>
<dbReference type="RefSeq" id="WP_367780284.1">
    <property type="nucleotide sequence ID" value="NZ_JBFMIA010000015.1"/>
</dbReference>
<gene>
    <name evidence="3" type="ORF">AB1471_13445</name>
</gene>
<keyword evidence="2" id="KW-0472">Membrane</keyword>
<comment type="caution">
    <text evidence="3">The sequence shown here is derived from an EMBL/GenBank/DDBJ whole genome shotgun (WGS) entry which is preliminary data.</text>
</comment>
<name>A0ABV3Q6D4_9BACL</name>
<feature type="compositionally biased region" description="Acidic residues" evidence="1">
    <location>
        <begin position="59"/>
        <end position="75"/>
    </location>
</feature>
<evidence type="ECO:0000313" key="4">
    <source>
        <dbReference type="Proteomes" id="UP001556040"/>
    </source>
</evidence>
<keyword evidence="4" id="KW-1185">Reference proteome</keyword>
<proteinExistence type="predicted"/>
<evidence type="ECO:0000256" key="1">
    <source>
        <dbReference type="SAM" id="MobiDB-lite"/>
    </source>
</evidence>
<reference evidence="3 4" key="1">
    <citation type="journal article" date="1979" name="Int. J. Syst. Evol. Microbiol.">
        <title>Bacillus globisporus subsp. marinus subsp. nov.</title>
        <authorList>
            <person name="Liu H."/>
        </authorList>
    </citation>
    <scope>NUCLEOTIDE SEQUENCE [LARGE SCALE GENOMIC DNA]</scope>
    <source>
        <strain evidence="3 4">DSM 1297</strain>
    </source>
</reference>
<dbReference type="EMBL" id="JBFMIA010000015">
    <property type="protein sequence ID" value="MEW9502796.1"/>
    <property type="molecule type" value="Genomic_DNA"/>
</dbReference>
<feature type="region of interest" description="Disordered" evidence="1">
    <location>
        <begin position="54"/>
        <end position="97"/>
    </location>
</feature>
<feature type="transmembrane region" description="Helical" evidence="2">
    <location>
        <begin position="6"/>
        <end position="22"/>
    </location>
</feature>
<feature type="compositionally biased region" description="Acidic residues" evidence="1">
    <location>
        <begin position="83"/>
        <end position="97"/>
    </location>
</feature>
<organism evidence="3 4">
    <name type="scientific">Jeotgalibacillus marinus</name>
    <dbReference type="NCBI Taxonomy" id="86667"/>
    <lineage>
        <taxon>Bacteria</taxon>
        <taxon>Bacillati</taxon>
        <taxon>Bacillota</taxon>
        <taxon>Bacilli</taxon>
        <taxon>Bacillales</taxon>
        <taxon>Caryophanaceae</taxon>
        <taxon>Jeotgalibacillus</taxon>
    </lineage>
</organism>
<evidence type="ECO:0000256" key="2">
    <source>
        <dbReference type="SAM" id="Phobius"/>
    </source>
</evidence>
<feature type="transmembrane region" description="Helical" evidence="2">
    <location>
        <begin position="34"/>
        <end position="51"/>
    </location>
</feature>
<accession>A0ABV3Q6D4</accession>
<protein>
    <submittedName>
        <fullName evidence="3">Uncharacterized protein</fullName>
    </submittedName>
</protein>
<keyword evidence="2" id="KW-0812">Transmembrane</keyword>
<evidence type="ECO:0000313" key="3">
    <source>
        <dbReference type="EMBL" id="MEW9502796.1"/>
    </source>
</evidence>